<organism evidence="2 3">
    <name type="scientific">Microbacterium saccharophilum</name>
    <dbReference type="NCBI Taxonomy" id="1213358"/>
    <lineage>
        <taxon>Bacteria</taxon>
        <taxon>Bacillati</taxon>
        <taxon>Actinomycetota</taxon>
        <taxon>Actinomycetes</taxon>
        <taxon>Micrococcales</taxon>
        <taxon>Microbacteriaceae</taxon>
        <taxon>Microbacterium</taxon>
    </lineage>
</organism>
<feature type="region of interest" description="Disordered" evidence="1">
    <location>
        <begin position="1"/>
        <end position="22"/>
    </location>
</feature>
<evidence type="ECO:0000256" key="1">
    <source>
        <dbReference type="SAM" id="MobiDB-lite"/>
    </source>
</evidence>
<name>A0A5C8HVB5_9MICO</name>
<protein>
    <submittedName>
        <fullName evidence="2">Uncharacterized protein</fullName>
    </submittedName>
</protein>
<dbReference type="Proteomes" id="UP000321949">
    <property type="component" value="Unassembled WGS sequence"/>
</dbReference>
<dbReference type="AlphaFoldDB" id="A0A5C8HVB5"/>
<proteinExistence type="predicted"/>
<evidence type="ECO:0000313" key="3">
    <source>
        <dbReference type="Proteomes" id="UP000321949"/>
    </source>
</evidence>
<gene>
    <name evidence="2" type="ORF">FVP74_11860</name>
</gene>
<accession>A0A5C8HVB5</accession>
<dbReference type="RefSeq" id="WP_147049973.1">
    <property type="nucleotide sequence ID" value="NZ_BKAH01000004.1"/>
</dbReference>
<comment type="caution">
    <text evidence="2">The sequence shown here is derived from an EMBL/GenBank/DDBJ whole genome shotgun (WGS) entry which is preliminary data.</text>
</comment>
<dbReference type="OrthoDB" id="5051226at2"/>
<evidence type="ECO:0000313" key="2">
    <source>
        <dbReference type="EMBL" id="TXK09198.1"/>
    </source>
</evidence>
<dbReference type="EMBL" id="VRSX01000005">
    <property type="protein sequence ID" value="TXK09198.1"/>
    <property type="molecule type" value="Genomic_DNA"/>
</dbReference>
<keyword evidence="3" id="KW-1185">Reference proteome</keyword>
<reference evidence="2 3" key="1">
    <citation type="submission" date="2019-08" db="EMBL/GenBank/DDBJ databases">
        <authorList>
            <person name="Dong K."/>
        </authorList>
    </citation>
    <scope>NUCLEOTIDE SEQUENCE [LARGE SCALE GENOMIC DNA]</scope>
    <source>
        <strain evidence="2 3">K-1</strain>
    </source>
</reference>
<sequence length="274" mass="30884">MSEHEQHPTAEARPASDRETPDWRRLEVAKGRFGQMISDGIAQALAENTEIDDGTARCIAHVLGRAYGRESHLADFGRTGEGHYLSLRDEYLDLYSSEQADPVTKELIDWLGTYLVQRENTGTGRRFMNEHLPPKLGQLLVRTSIPIGSERFIVHMPADWHSGQEDELIELLATLQLPEDPALQAFLSLPDVSAGTDNIMESFHEAFAGTYASEEDALRALSPLEDWETSLADWCIDNGVDYEALEWNYAPLMARLRDVYDIVELKEALHAFIK</sequence>